<dbReference type="AlphaFoldDB" id="A0ABC9HJ98"/>
<protein>
    <submittedName>
        <fullName evidence="1">Uncharacterized protein</fullName>
    </submittedName>
</protein>
<proteinExistence type="predicted"/>
<dbReference type="Proteomes" id="UP001189180">
    <property type="component" value="Unassembled WGS sequence"/>
</dbReference>
<comment type="caution">
    <text evidence="1">The sequence shown here is derived from an EMBL/GenBank/DDBJ whole genome shotgun (WGS) entry which is preliminary data.</text>
</comment>
<dbReference type="EMBL" id="CANUEZ050000232">
    <property type="protein sequence ID" value="CAM0512674.1"/>
    <property type="molecule type" value="Genomic_DNA"/>
</dbReference>
<gene>
    <name evidence="1" type="ORF">FHB240107_LOCUS11912</name>
</gene>
<organism evidence="1 2">
    <name type="scientific">Fasciola hepatica</name>
    <name type="common">Liver fluke</name>
    <dbReference type="NCBI Taxonomy" id="6192"/>
    <lineage>
        <taxon>Eukaryota</taxon>
        <taxon>Metazoa</taxon>
        <taxon>Spiralia</taxon>
        <taxon>Lophotrochozoa</taxon>
        <taxon>Platyhelminthes</taxon>
        <taxon>Trematoda</taxon>
        <taxon>Digenea</taxon>
        <taxon>Plagiorchiida</taxon>
        <taxon>Echinostomata</taxon>
        <taxon>Echinostomatoidea</taxon>
        <taxon>Fasciolidae</taxon>
        <taxon>Fasciola</taxon>
    </lineage>
</organism>
<reference evidence="1 2" key="1">
    <citation type="submission" date="2024-08" db="EMBL/GenBank/DDBJ databases">
        <authorList>
            <person name="Paterson S."/>
        </authorList>
    </citation>
    <scope>NUCLEOTIDE SEQUENCE [LARGE SCALE GENOMIC DNA]</scope>
</reference>
<evidence type="ECO:0000313" key="2">
    <source>
        <dbReference type="Proteomes" id="UP001189180"/>
    </source>
</evidence>
<keyword evidence="2" id="KW-1185">Reference proteome</keyword>
<accession>A0ABC9HJ98</accession>
<name>A0ABC9HJ98_FASHE</name>
<sequence length="122" mass="13815">MAYESRFSADNNIKQLEQIHDPFAANLMKDVRDILKLLKSIKDDRPIGSYATSWVIAGCICTAPSALNNPTYSGKDLPGEDNRKQSVSRIGQTLQGRNISFSTYGYLELFRQINLFQLFRHA</sequence>
<evidence type="ECO:0000313" key="1">
    <source>
        <dbReference type="EMBL" id="CAM0512674.1"/>
    </source>
</evidence>